<reference evidence="3 4" key="1">
    <citation type="submission" date="2023-03" db="EMBL/GenBank/DDBJ databases">
        <title>Bacillus Genome Sequencing.</title>
        <authorList>
            <person name="Dunlap C."/>
        </authorList>
    </citation>
    <scope>NUCLEOTIDE SEQUENCE [LARGE SCALE GENOMIC DNA]</scope>
    <source>
        <strain evidence="3 4">NRS-38</strain>
    </source>
</reference>
<dbReference type="InterPro" id="IPR011006">
    <property type="entry name" value="CheY-like_superfamily"/>
</dbReference>
<dbReference type="AlphaFoldDB" id="A0ABD5IUG1"/>
<dbReference type="RefSeq" id="WP_328217854.1">
    <property type="nucleotide sequence ID" value="NZ_JARTLI010000008.1"/>
</dbReference>
<feature type="modified residue" description="4-aspartylphosphate" evidence="1">
    <location>
        <position position="54"/>
    </location>
</feature>
<protein>
    <submittedName>
        <fullName evidence="3">Response regulator</fullName>
    </submittedName>
</protein>
<dbReference type="InterPro" id="IPR001789">
    <property type="entry name" value="Sig_transdc_resp-reg_receiver"/>
</dbReference>
<dbReference type="PANTHER" id="PTHR43228:SF8">
    <property type="entry name" value="TRANSCRIPTIONAL REGULATORY PROTEIN GLNL"/>
    <property type="match status" value="1"/>
</dbReference>
<keyword evidence="1" id="KW-0597">Phosphoprotein</keyword>
<dbReference type="PROSITE" id="PS50110">
    <property type="entry name" value="RESPONSE_REGULATORY"/>
    <property type="match status" value="1"/>
</dbReference>
<feature type="domain" description="Response regulatory" evidence="2">
    <location>
        <begin position="4"/>
        <end position="119"/>
    </location>
</feature>
<dbReference type="InterPro" id="IPR052048">
    <property type="entry name" value="ST_Response_Regulator"/>
</dbReference>
<dbReference type="PANTHER" id="PTHR43228">
    <property type="entry name" value="TWO-COMPONENT RESPONSE REGULATOR"/>
    <property type="match status" value="1"/>
</dbReference>
<proteinExistence type="predicted"/>
<evidence type="ECO:0000256" key="1">
    <source>
        <dbReference type="PROSITE-ProRule" id="PRU00169"/>
    </source>
</evidence>
<dbReference type="Pfam" id="PF00072">
    <property type="entry name" value="Response_reg"/>
    <property type="match status" value="1"/>
</dbReference>
<organism evidence="3 4">
    <name type="scientific">Anoxybacteroides rupiense</name>
    <dbReference type="NCBI Taxonomy" id="311460"/>
    <lineage>
        <taxon>Bacteria</taxon>
        <taxon>Bacillati</taxon>
        <taxon>Bacillota</taxon>
        <taxon>Bacilli</taxon>
        <taxon>Bacillales</taxon>
        <taxon>Anoxybacillaceae</taxon>
        <taxon>Anoxybacteroides</taxon>
    </lineage>
</organism>
<dbReference type="SMART" id="SM00448">
    <property type="entry name" value="REC"/>
    <property type="match status" value="1"/>
</dbReference>
<dbReference type="Gene3D" id="3.40.50.2300">
    <property type="match status" value="1"/>
</dbReference>
<sequence>MSLRFFLIEDDAVVRKMLEKIIVESGLGEVVGQAEDGLHVSIDQLYSVDVILIDLLMPGLDGIQTIKKLKAQGFIGPFIMISQVEHKEMIGQAYLCGIDTYIHKPINRYEVISVLRRVADYMAAVSSLNSIRRLLHTLEQSKKHDMYPSPPQHTAYYEKAGLEQKIEQLLLTLGIAGESGAADLLHIMQWLAEAEHNGATMHDLPPLKELYRQIIKRLHGSDEESSLQKEIKAMEQRVRRMIFQAFTHLSSLGLTDYTNPTFEHFAPRLFDFKQIRLRMKELEAGKKTTKCRINVKKFLSAFYIEVKGA</sequence>
<evidence type="ECO:0000313" key="4">
    <source>
        <dbReference type="Proteomes" id="UP001339962"/>
    </source>
</evidence>
<comment type="caution">
    <text evidence="3">The sequence shown here is derived from an EMBL/GenBank/DDBJ whole genome shotgun (WGS) entry which is preliminary data.</text>
</comment>
<dbReference type="Proteomes" id="UP001339962">
    <property type="component" value="Unassembled WGS sequence"/>
</dbReference>
<accession>A0ABD5IUG1</accession>
<gene>
    <name evidence="3" type="ORF">P9850_07115</name>
</gene>
<evidence type="ECO:0000313" key="3">
    <source>
        <dbReference type="EMBL" id="MED5051632.1"/>
    </source>
</evidence>
<dbReference type="InterPro" id="IPR013972">
    <property type="entry name" value="YcbB"/>
</dbReference>
<dbReference type="SUPFAM" id="SSF52172">
    <property type="entry name" value="CheY-like"/>
    <property type="match status" value="1"/>
</dbReference>
<name>A0ABD5IUG1_9BACL</name>
<evidence type="ECO:0000259" key="2">
    <source>
        <dbReference type="PROSITE" id="PS50110"/>
    </source>
</evidence>
<dbReference type="EMBL" id="JARTLI010000008">
    <property type="protein sequence ID" value="MED5051632.1"/>
    <property type="molecule type" value="Genomic_DNA"/>
</dbReference>
<dbReference type="Pfam" id="PF08664">
    <property type="entry name" value="YcbB"/>
    <property type="match status" value="1"/>
</dbReference>